<dbReference type="SUPFAM" id="SSF51069">
    <property type="entry name" value="Carbonic anhydrase"/>
    <property type="match status" value="1"/>
</dbReference>
<dbReference type="PROSITE" id="PS51144">
    <property type="entry name" value="ALPHA_CA_2"/>
    <property type="match status" value="1"/>
</dbReference>
<feature type="domain" description="Alpha-carbonic anhydrase" evidence="9">
    <location>
        <begin position="1"/>
        <end position="246"/>
    </location>
</feature>
<reference evidence="10" key="1">
    <citation type="submission" date="2022-07" db="EMBL/GenBank/DDBJ databases">
        <authorList>
            <person name="Trinca V."/>
            <person name="Uliana J.V.C."/>
            <person name="Torres T.T."/>
            <person name="Ward R.J."/>
            <person name="Monesi N."/>
        </authorList>
    </citation>
    <scope>NUCLEOTIDE SEQUENCE</scope>
    <source>
        <strain evidence="10">HSMRA1968</strain>
        <tissue evidence="10">Whole embryos</tissue>
    </source>
</reference>
<comment type="cofactor">
    <cofactor evidence="1 8">
        <name>Zn(2+)</name>
        <dbReference type="ChEBI" id="CHEBI:29105"/>
    </cofactor>
</comment>
<accession>A0A9Q0NB43</accession>
<keyword evidence="11" id="KW-1185">Reference proteome</keyword>
<dbReference type="InterPro" id="IPR023561">
    <property type="entry name" value="Carbonic_anhydrase_a-class"/>
</dbReference>
<dbReference type="InterPro" id="IPR001148">
    <property type="entry name" value="CA_dom"/>
</dbReference>
<keyword evidence="5 8" id="KW-0862">Zinc</keyword>
<dbReference type="SMART" id="SM01057">
    <property type="entry name" value="Carb_anhydrase"/>
    <property type="match status" value="1"/>
</dbReference>
<dbReference type="AlphaFoldDB" id="A0A9Q0NB43"/>
<dbReference type="PROSITE" id="PS00162">
    <property type="entry name" value="ALPHA_CA_1"/>
    <property type="match status" value="1"/>
</dbReference>
<evidence type="ECO:0000256" key="8">
    <source>
        <dbReference type="RuleBase" id="RU367011"/>
    </source>
</evidence>
<comment type="caution">
    <text evidence="10">The sequence shown here is derived from an EMBL/GenBank/DDBJ whole genome shotgun (WGS) entry which is preliminary data.</text>
</comment>
<evidence type="ECO:0000256" key="1">
    <source>
        <dbReference type="ARBA" id="ARBA00001947"/>
    </source>
</evidence>
<dbReference type="GO" id="GO:0004089">
    <property type="term" value="F:carbonate dehydratase activity"/>
    <property type="evidence" value="ECO:0007669"/>
    <property type="project" value="UniProtKB-UniRule"/>
</dbReference>
<comment type="similarity">
    <text evidence="2 8">Belongs to the alpha-carbonic anhydrase family.</text>
</comment>
<proteinExistence type="inferred from homology"/>
<dbReference type="PANTHER" id="PTHR18952:SF141">
    <property type="entry name" value="CARBONIC ANHYDRASE"/>
    <property type="match status" value="1"/>
</dbReference>
<protein>
    <recommendedName>
        <fullName evidence="3 8">Carbonic anhydrase</fullName>
        <ecNumber evidence="3 8">4.2.1.1</ecNumber>
    </recommendedName>
</protein>
<dbReference type="GO" id="GO:0005737">
    <property type="term" value="C:cytoplasm"/>
    <property type="evidence" value="ECO:0007669"/>
    <property type="project" value="TreeGrafter"/>
</dbReference>
<dbReference type="Proteomes" id="UP001151699">
    <property type="component" value="Chromosome A"/>
</dbReference>
<dbReference type="OrthoDB" id="429145at2759"/>
<dbReference type="GO" id="GO:0008270">
    <property type="term" value="F:zinc ion binding"/>
    <property type="evidence" value="ECO:0007669"/>
    <property type="project" value="UniProtKB-UniRule"/>
</dbReference>
<keyword evidence="6 8" id="KW-0456">Lyase</keyword>
<organism evidence="10 11">
    <name type="scientific">Pseudolycoriella hygida</name>
    <dbReference type="NCBI Taxonomy" id="35572"/>
    <lineage>
        <taxon>Eukaryota</taxon>
        <taxon>Metazoa</taxon>
        <taxon>Ecdysozoa</taxon>
        <taxon>Arthropoda</taxon>
        <taxon>Hexapoda</taxon>
        <taxon>Insecta</taxon>
        <taxon>Pterygota</taxon>
        <taxon>Neoptera</taxon>
        <taxon>Endopterygota</taxon>
        <taxon>Diptera</taxon>
        <taxon>Nematocera</taxon>
        <taxon>Sciaroidea</taxon>
        <taxon>Sciaridae</taxon>
        <taxon>Pseudolycoriella</taxon>
    </lineage>
</organism>
<keyword evidence="4 8" id="KW-0479">Metal-binding</keyword>
<dbReference type="Pfam" id="PF00194">
    <property type="entry name" value="Carb_anhydrase"/>
    <property type="match status" value="1"/>
</dbReference>
<comment type="function">
    <text evidence="8">Reversible hydration of carbon dioxide.</text>
</comment>
<dbReference type="PANTHER" id="PTHR18952">
    <property type="entry name" value="CARBONIC ANHYDRASE"/>
    <property type="match status" value="1"/>
</dbReference>
<evidence type="ECO:0000256" key="7">
    <source>
        <dbReference type="ARBA" id="ARBA00048348"/>
    </source>
</evidence>
<dbReference type="EMBL" id="WJQU01000001">
    <property type="protein sequence ID" value="KAJ6646994.1"/>
    <property type="molecule type" value="Genomic_DNA"/>
</dbReference>
<dbReference type="InterPro" id="IPR036398">
    <property type="entry name" value="CA_dom_sf"/>
</dbReference>
<dbReference type="EC" id="4.2.1.1" evidence="3 8"/>
<evidence type="ECO:0000313" key="11">
    <source>
        <dbReference type="Proteomes" id="UP001151699"/>
    </source>
</evidence>
<evidence type="ECO:0000256" key="5">
    <source>
        <dbReference type="ARBA" id="ARBA00022833"/>
    </source>
</evidence>
<gene>
    <name evidence="10" type="primary">Ca13</name>
    <name evidence="10" type="ORF">Bhyg_02212</name>
</gene>
<evidence type="ECO:0000259" key="9">
    <source>
        <dbReference type="PROSITE" id="PS51144"/>
    </source>
</evidence>
<dbReference type="InterPro" id="IPR018338">
    <property type="entry name" value="Carbonic_anhydrase_a-class_CS"/>
</dbReference>
<dbReference type="CDD" id="cd00326">
    <property type="entry name" value="alpha_CA"/>
    <property type="match status" value="1"/>
</dbReference>
<sequence length="248" mass="27859">MASGHRQSPVNIDTKITTRSSTLKKPLSWKYIPENTRSLVNPGYCWRVDVNGEGSELTGGPLTDDKYMLEQFHCHWGCSDGKGSEHTVDGLSYSGELHLVHWNTTKYPTFAEAAAHPDGLAVLGVFLKVGKHHDELDKISKYLPFISHKGDRVTLPEPCDPNKLLPNNPAYWTYFGSLTTPPFSESVIWLVFKEPVEVSLKQLELMRNLRCYDVNEPCPCDDGNGKVINNYRPPLPLGNRELREIGGH</sequence>
<comment type="catalytic activity">
    <reaction evidence="7 8">
        <text>hydrogencarbonate + H(+) = CO2 + H2O</text>
        <dbReference type="Rhea" id="RHEA:10748"/>
        <dbReference type="ChEBI" id="CHEBI:15377"/>
        <dbReference type="ChEBI" id="CHEBI:15378"/>
        <dbReference type="ChEBI" id="CHEBI:16526"/>
        <dbReference type="ChEBI" id="CHEBI:17544"/>
        <dbReference type="EC" id="4.2.1.1"/>
    </reaction>
</comment>
<evidence type="ECO:0000256" key="6">
    <source>
        <dbReference type="ARBA" id="ARBA00023239"/>
    </source>
</evidence>
<dbReference type="Gene3D" id="3.10.200.10">
    <property type="entry name" value="Alpha carbonic anhydrase"/>
    <property type="match status" value="1"/>
</dbReference>
<evidence type="ECO:0000256" key="4">
    <source>
        <dbReference type="ARBA" id="ARBA00022723"/>
    </source>
</evidence>
<evidence type="ECO:0000256" key="2">
    <source>
        <dbReference type="ARBA" id="ARBA00010718"/>
    </source>
</evidence>
<evidence type="ECO:0000256" key="3">
    <source>
        <dbReference type="ARBA" id="ARBA00012925"/>
    </source>
</evidence>
<name>A0A9Q0NB43_9DIPT</name>
<evidence type="ECO:0000313" key="10">
    <source>
        <dbReference type="EMBL" id="KAJ6646994.1"/>
    </source>
</evidence>